<evidence type="ECO:0000256" key="1">
    <source>
        <dbReference type="SAM" id="Phobius"/>
    </source>
</evidence>
<evidence type="ECO:0000313" key="3">
    <source>
        <dbReference type="EMBL" id="MDR6218128.1"/>
    </source>
</evidence>
<dbReference type="RefSeq" id="WP_309854180.1">
    <property type="nucleotide sequence ID" value="NZ_JAVDQJ010000004.1"/>
</dbReference>
<keyword evidence="1" id="KW-0812">Transmembrane</keyword>
<feature type="transmembrane region" description="Helical" evidence="1">
    <location>
        <begin position="57"/>
        <end position="77"/>
    </location>
</feature>
<organism evidence="3 4">
    <name type="scientific">Deinococcus soli</name>
    <name type="common">ex Cha et al. 2016</name>
    <dbReference type="NCBI Taxonomy" id="1309411"/>
    <lineage>
        <taxon>Bacteria</taxon>
        <taxon>Thermotogati</taxon>
        <taxon>Deinococcota</taxon>
        <taxon>Deinococci</taxon>
        <taxon>Deinococcales</taxon>
        <taxon>Deinococcaceae</taxon>
        <taxon>Deinococcus</taxon>
    </lineage>
</organism>
<dbReference type="Gene3D" id="1.20.144.10">
    <property type="entry name" value="Phosphatidic acid phosphatase type 2/haloperoxidase"/>
    <property type="match status" value="1"/>
</dbReference>
<dbReference type="Proteomes" id="UP001185331">
    <property type="component" value="Unassembled WGS sequence"/>
</dbReference>
<accession>A0AAE3XEA5</accession>
<evidence type="ECO:0000259" key="2">
    <source>
        <dbReference type="SMART" id="SM00014"/>
    </source>
</evidence>
<dbReference type="InterPro" id="IPR000326">
    <property type="entry name" value="PAP2/HPO"/>
</dbReference>
<dbReference type="InterPro" id="IPR036938">
    <property type="entry name" value="PAP2/HPO_sf"/>
</dbReference>
<keyword evidence="1" id="KW-1133">Transmembrane helix</keyword>
<dbReference type="AlphaFoldDB" id="A0AAE3XEA5"/>
<comment type="caution">
    <text evidence="3">The sequence shown here is derived from an EMBL/GenBank/DDBJ whole genome shotgun (WGS) entry which is preliminary data.</text>
</comment>
<feature type="transmembrane region" description="Helical" evidence="1">
    <location>
        <begin position="146"/>
        <end position="165"/>
    </location>
</feature>
<dbReference type="Pfam" id="PF01569">
    <property type="entry name" value="PAP2"/>
    <property type="match status" value="1"/>
</dbReference>
<feature type="transmembrane region" description="Helical" evidence="1">
    <location>
        <begin position="20"/>
        <end position="45"/>
    </location>
</feature>
<gene>
    <name evidence="3" type="ORF">J2Y00_001691</name>
</gene>
<dbReference type="SMART" id="SM00014">
    <property type="entry name" value="acidPPc"/>
    <property type="match status" value="1"/>
</dbReference>
<dbReference type="EMBL" id="JAVDQK010000004">
    <property type="protein sequence ID" value="MDR6218128.1"/>
    <property type="molecule type" value="Genomic_DNA"/>
</dbReference>
<feature type="domain" description="Phosphatidic acid phosphatase type 2/haloperoxidase" evidence="2">
    <location>
        <begin position="54"/>
        <end position="161"/>
    </location>
</feature>
<reference evidence="3" key="1">
    <citation type="submission" date="2023-07" db="EMBL/GenBank/DDBJ databases">
        <title>Sorghum-associated microbial communities from plants grown in Nebraska, USA.</title>
        <authorList>
            <person name="Schachtman D."/>
        </authorList>
    </citation>
    <scope>NUCLEOTIDE SEQUENCE</scope>
    <source>
        <strain evidence="3">BE330</strain>
    </source>
</reference>
<feature type="transmembrane region" description="Helical" evidence="1">
    <location>
        <begin position="123"/>
        <end position="140"/>
    </location>
</feature>
<dbReference type="SUPFAM" id="SSF48317">
    <property type="entry name" value="Acid phosphatase/Vanadium-dependent haloperoxidase"/>
    <property type="match status" value="1"/>
</dbReference>
<protein>
    <submittedName>
        <fullName evidence="3">Membrane-associated phospholipid phosphatase</fullName>
    </submittedName>
</protein>
<evidence type="ECO:0000313" key="4">
    <source>
        <dbReference type="Proteomes" id="UP001185331"/>
    </source>
</evidence>
<name>A0AAE3XEA5_9DEIO</name>
<sequence>MSDAPQMFLFTHAAADPGLKALATFCASGLLFLMLSGLLALCITHRHRLTRARVTRLLLTALLALAAARILNGLVLSERPYLLHGYDPLMQVSANNGFPSDHALAAMMTVLGALMIAPRWTGAFLVGTLLVMCGRLAVGAHHSLDVLGSVGTVLIAAVVASVPPLPESWRGPRVRTAKRAAA</sequence>
<keyword evidence="1" id="KW-0472">Membrane</keyword>
<proteinExistence type="predicted"/>